<dbReference type="EMBL" id="BRXX01000317">
    <property type="protein sequence ID" value="GMI04513.1"/>
    <property type="molecule type" value="Genomic_DNA"/>
</dbReference>
<organism evidence="2 3">
    <name type="scientific">Triparma verrucosa</name>
    <dbReference type="NCBI Taxonomy" id="1606542"/>
    <lineage>
        <taxon>Eukaryota</taxon>
        <taxon>Sar</taxon>
        <taxon>Stramenopiles</taxon>
        <taxon>Ochrophyta</taxon>
        <taxon>Bolidophyceae</taxon>
        <taxon>Parmales</taxon>
        <taxon>Triparmaceae</taxon>
        <taxon>Triparma</taxon>
    </lineage>
</organism>
<evidence type="ECO:0000256" key="1">
    <source>
        <dbReference type="SAM" id="MobiDB-lite"/>
    </source>
</evidence>
<feature type="region of interest" description="Disordered" evidence="1">
    <location>
        <begin position="231"/>
        <end position="256"/>
    </location>
</feature>
<evidence type="ECO:0000313" key="3">
    <source>
        <dbReference type="Proteomes" id="UP001165160"/>
    </source>
</evidence>
<protein>
    <submittedName>
        <fullName evidence="2">Uncharacterized protein</fullName>
    </submittedName>
</protein>
<accession>A0A9W7CEX3</accession>
<keyword evidence="3" id="KW-1185">Reference proteome</keyword>
<sequence>MPAAAEPPSLVSPLDASNDDFASIDHSSVAAYVLPMMLDSIRKSTISALEGVQQQTSQPPSQKKRKRLDDMYETVAKLTVRNQFLQAGASASMITRVPLGDVLKVFKEEKDDGGDGEDYSELLNPPPPPYLHPYDNAQLATALRMARAAEENARKALDPRRQIEERKKKELVEAYKIGGITTELYQKDNNDVLVVRLHTKAFGKEGKCYYVAFDLVELERESRIVGYVKKTKSKPKEKENSDDSSDEGSDDDDDDGVTVERVVCLRLVQSTLPDHVNVDEIAGESFGEDGMCKVQDAKDLKKRLNACTFQLLEAAQAHENRCAAGARLVAWLKEKSYTVVEESINSHNGIWDTVQIKLPKRGGSGGANAKSYWDLRLCYSDVRRGLPTSVVVERIGAGVGEKVVGEGEGGFASLFKTMTIDKAVQEFFNV</sequence>
<reference evidence="3" key="1">
    <citation type="journal article" date="2023" name="Commun. Biol.">
        <title>Genome analysis of Parmales, the sister group of diatoms, reveals the evolutionary specialization of diatoms from phago-mixotrophs to photoautotrophs.</title>
        <authorList>
            <person name="Ban H."/>
            <person name="Sato S."/>
            <person name="Yoshikawa S."/>
            <person name="Yamada K."/>
            <person name="Nakamura Y."/>
            <person name="Ichinomiya M."/>
            <person name="Sato N."/>
            <person name="Blanc-Mathieu R."/>
            <person name="Endo H."/>
            <person name="Kuwata A."/>
            <person name="Ogata H."/>
        </authorList>
    </citation>
    <scope>NUCLEOTIDE SEQUENCE [LARGE SCALE GENOMIC DNA]</scope>
    <source>
        <strain evidence="3">NIES 3699</strain>
    </source>
</reference>
<gene>
    <name evidence="2" type="ORF">TrVE_jg11782</name>
</gene>
<name>A0A9W7CEX3_9STRA</name>
<comment type="caution">
    <text evidence="2">The sequence shown here is derived from an EMBL/GenBank/DDBJ whole genome shotgun (WGS) entry which is preliminary data.</text>
</comment>
<evidence type="ECO:0000313" key="2">
    <source>
        <dbReference type="EMBL" id="GMI04513.1"/>
    </source>
</evidence>
<feature type="compositionally biased region" description="Acidic residues" evidence="1">
    <location>
        <begin position="242"/>
        <end position="256"/>
    </location>
</feature>
<proteinExistence type="predicted"/>
<dbReference type="Proteomes" id="UP001165160">
    <property type="component" value="Unassembled WGS sequence"/>
</dbReference>
<dbReference type="AlphaFoldDB" id="A0A9W7CEX3"/>